<comment type="caution">
    <text evidence="1">The sequence shown here is derived from an EMBL/GenBank/DDBJ whole genome shotgun (WGS) entry which is preliminary data.</text>
</comment>
<name>A0ABQ5AAB2_9ASTR</name>
<reference evidence="1" key="1">
    <citation type="journal article" date="2022" name="Int. J. Mol. Sci.">
        <title>Draft Genome of Tanacetum Coccineum: Genomic Comparison of Closely Related Tanacetum-Family Plants.</title>
        <authorList>
            <person name="Yamashiro T."/>
            <person name="Shiraishi A."/>
            <person name="Nakayama K."/>
            <person name="Satake H."/>
        </authorList>
    </citation>
    <scope>NUCLEOTIDE SEQUENCE</scope>
</reference>
<proteinExistence type="predicted"/>
<gene>
    <name evidence="1" type="ORF">Tco_0819235</name>
</gene>
<organism evidence="1 2">
    <name type="scientific">Tanacetum coccineum</name>
    <dbReference type="NCBI Taxonomy" id="301880"/>
    <lineage>
        <taxon>Eukaryota</taxon>
        <taxon>Viridiplantae</taxon>
        <taxon>Streptophyta</taxon>
        <taxon>Embryophyta</taxon>
        <taxon>Tracheophyta</taxon>
        <taxon>Spermatophyta</taxon>
        <taxon>Magnoliopsida</taxon>
        <taxon>eudicotyledons</taxon>
        <taxon>Gunneridae</taxon>
        <taxon>Pentapetalae</taxon>
        <taxon>asterids</taxon>
        <taxon>campanulids</taxon>
        <taxon>Asterales</taxon>
        <taxon>Asteraceae</taxon>
        <taxon>Asteroideae</taxon>
        <taxon>Anthemideae</taxon>
        <taxon>Anthemidinae</taxon>
        <taxon>Tanacetum</taxon>
    </lineage>
</organism>
<accession>A0ABQ5AAB2</accession>
<sequence length="160" mass="18405">MSRRYRDSRPPPYGWFENDYEYGRFVYTGHSRQNPMASDMEIHPGMDLHLTRWSLILHLLLSSPSTPSPQPTAQSPIDALLASRPQIFVYEQIRGWLRSCWYTGVARLRSFNDGSKEKGDGWMLKLSILVIGCTAPFDHTSGTNYNITMVFQANHEDAYD</sequence>
<evidence type="ECO:0000313" key="1">
    <source>
        <dbReference type="EMBL" id="GJS98065.1"/>
    </source>
</evidence>
<keyword evidence="2" id="KW-1185">Reference proteome</keyword>
<evidence type="ECO:0000313" key="2">
    <source>
        <dbReference type="Proteomes" id="UP001151760"/>
    </source>
</evidence>
<reference evidence="1" key="2">
    <citation type="submission" date="2022-01" db="EMBL/GenBank/DDBJ databases">
        <authorList>
            <person name="Yamashiro T."/>
            <person name="Shiraishi A."/>
            <person name="Satake H."/>
            <person name="Nakayama K."/>
        </authorList>
    </citation>
    <scope>NUCLEOTIDE SEQUENCE</scope>
</reference>
<dbReference type="EMBL" id="BQNB010012013">
    <property type="protein sequence ID" value="GJS98065.1"/>
    <property type="molecule type" value="Genomic_DNA"/>
</dbReference>
<dbReference type="Proteomes" id="UP001151760">
    <property type="component" value="Unassembled WGS sequence"/>
</dbReference>
<protein>
    <submittedName>
        <fullName evidence="1">Uncharacterized protein</fullName>
    </submittedName>
</protein>